<dbReference type="CDD" id="cd17478">
    <property type="entry name" value="MFS_FsR"/>
    <property type="match status" value="1"/>
</dbReference>
<feature type="transmembrane region" description="Helical" evidence="4">
    <location>
        <begin position="172"/>
        <end position="192"/>
    </location>
</feature>
<feature type="transmembrane region" description="Helical" evidence="4">
    <location>
        <begin position="260"/>
        <end position="281"/>
    </location>
</feature>
<sequence>MTKQARSFAAGGTAFSVLLALGLSHMLNDTLQTLIAAIYPLIKQSLTLSFSQIGLITLVFQFSSSVFQPVVGWYTDKKPQPYSLPVGMTSTLCGLFLLAFSNSLGMVLISVTLIGIGSSIFHPEASRLAYLASGGRPGLAQSIFQVGGNLGGSLGPLLAALVIAPFGQRNVAWFTVVALLCIGVMFPISRWYKRNLYFLRQRAANKVKEVNAHLSHRKIVFSLCILLILIFSKYVYLASINSYYTFYLIHKFGISVQASQFYLFAFLFSVAVGTLVGGPIGDKVGRKYVIWVSILGAAPFTLAMPYMGLTGTCIMSIFIGLIISSAFSAILVYAQELLPGKVGMIAGLFFGLAFGIAGIASAVLGNIADDRGIEYVYHVCSWLLLIGIVTGFLPNLGKRK</sequence>
<gene>
    <name evidence="6" type="ORF">Cop2CBH44_22500</name>
</gene>
<feature type="transmembrane region" description="Helical" evidence="4">
    <location>
        <begin position="219"/>
        <end position="240"/>
    </location>
</feature>
<dbReference type="InterPro" id="IPR036259">
    <property type="entry name" value="MFS_trans_sf"/>
</dbReference>
<organism evidence="6 7">
    <name type="scientific">Coprobacter secundus subsp. similis</name>
    <dbReference type="NCBI Taxonomy" id="2751153"/>
    <lineage>
        <taxon>Bacteria</taxon>
        <taxon>Pseudomonadati</taxon>
        <taxon>Bacteroidota</taxon>
        <taxon>Bacteroidia</taxon>
        <taxon>Bacteroidales</taxon>
        <taxon>Barnesiellaceae</taxon>
        <taxon>Coprobacter</taxon>
    </lineage>
</organism>
<feature type="transmembrane region" description="Helical" evidence="4">
    <location>
        <begin position="288"/>
        <end position="308"/>
    </location>
</feature>
<keyword evidence="7" id="KW-1185">Reference proteome</keyword>
<dbReference type="AlphaFoldDB" id="A0A7G1I2U3"/>
<dbReference type="KEGG" id="copr:Cop2CBH44_22500"/>
<dbReference type="GO" id="GO:0022857">
    <property type="term" value="F:transmembrane transporter activity"/>
    <property type="evidence" value="ECO:0007669"/>
    <property type="project" value="InterPro"/>
</dbReference>
<dbReference type="GO" id="GO:0005886">
    <property type="term" value="C:plasma membrane"/>
    <property type="evidence" value="ECO:0007669"/>
    <property type="project" value="TreeGrafter"/>
</dbReference>
<dbReference type="PANTHER" id="PTHR43129:SF1">
    <property type="entry name" value="FOSMIDOMYCIN RESISTANCE PROTEIN"/>
    <property type="match status" value="1"/>
</dbReference>
<feature type="transmembrane region" description="Helical" evidence="4">
    <location>
        <begin position="53"/>
        <end position="75"/>
    </location>
</feature>
<feature type="transmembrane region" description="Helical" evidence="4">
    <location>
        <begin position="314"/>
        <end position="333"/>
    </location>
</feature>
<feature type="transmembrane region" description="Helical" evidence="4">
    <location>
        <begin position="375"/>
        <end position="396"/>
    </location>
</feature>
<keyword evidence="1 4" id="KW-0812">Transmembrane</keyword>
<evidence type="ECO:0000256" key="4">
    <source>
        <dbReference type="SAM" id="Phobius"/>
    </source>
</evidence>
<dbReference type="InterPro" id="IPR011701">
    <property type="entry name" value="MFS"/>
</dbReference>
<evidence type="ECO:0000256" key="2">
    <source>
        <dbReference type="ARBA" id="ARBA00022989"/>
    </source>
</evidence>
<dbReference type="PROSITE" id="PS50850">
    <property type="entry name" value="MFS"/>
    <property type="match status" value="1"/>
</dbReference>
<dbReference type="PANTHER" id="PTHR43129">
    <property type="entry name" value="FOSMIDOMYCIN RESISTANCE PROTEIN"/>
    <property type="match status" value="1"/>
</dbReference>
<accession>A0A7G1I2U3</accession>
<keyword evidence="3 4" id="KW-0472">Membrane</keyword>
<dbReference type="Gene3D" id="1.20.1250.20">
    <property type="entry name" value="MFS general substrate transporter like domains"/>
    <property type="match status" value="2"/>
</dbReference>
<evidence type="ECO:0000313" key="7">
    <source>
        <dbReference type="Proteomes" id="UP000594042"/>
    </source>
</evidence>
<dbReference type="Proteomes" id="UP000594042">
    <property type="component" value="Chromosome"/>
</dbReference>
<protein>
    <submittedName>
        <fullName evidence="6">MFS transporter</fullName>
    </submittedName>
</protein>
<feature type="transmembrane region" description="Helical" evidence="4">
    <location>
        <begin position="345"/>
        <end position="363"/>
    </location>
</feature>
<dbReference type="RefSeq" id="WP_200754823.1">
    <property type="nucleotide sequence ID" value="NZ_AP023322.1"/>
</dbReference>
<evidence type="ECO:0000313" key="6">
    <source>
        <dbReference type="EMBL" id="BCI63897.1"/>
    </source>
</evidence>
<evidence type="ECO:0000256" key="3">
    <source>
        <dbReference type="ARBA" id="ARBA00023136"/>
    </source>
</evidence>
<evidence type="ECO:0000256" key="1">
    <source>
        <dbReference type="ARBA" id="ARBA00022692"/>
    </source>
</evidence>
<dbReference type="Pfam" id="PF07690">
    <property type="entry name" value="MFS_1"/>
    <property type="match status" value="1"/>
</dbReference>
<keyword evidence="2 4" id="KW-1133">Transmembrane helix</keyword>
<feature type="domain" description="Major facilitator superfamily (MFS) profile" evidence="5">
    <location>
        <begin position="17"/>
        <end position="399"/>
    </location>
</feature>
<proteinExistence type="predicted"/>
<name>A0A7G1I2U3_9BACT</name>
<dbReference type="InterPro" id="IPR020846">
    <property type="entry name" value="MFS_dom"/>
</dbReference>
<evidence type="ECO:0000259" key="5">
    <source>
        <dbReference type="PROSITE" id="PS50850"/>
    </source>
</evidence>
<dbReference type="EMBL" id="AP023322">
    <property type="protein sequence ID" value="BCI63897.1"/>
    <property type="molecule type" value="Genomic_DNA"/>
</dbReference>
<dbReference type="SUPFAM" id="SSF103473">
    <property type="entry name" value="MFS general substrate transporter"/>
    <property type="match status" value="1"/>
</dbReference>
<reference evidence="7" key="1">
    <citation type="submission" date="2020-07" db="EMBL/GenBank/DDBJ databases">
        <title>Complete genome sequencing of Coprobacter sp. strain 2CBH44.</title>
        <authorList>
            <person name="Sakamoto M."/>
            <person name="Murakami T."/>
            <person name="Mori H."/>
        </authorList>
    </citation>
    <scope>NUCLEOTIDE SEQUENCE [LARGE SCALE GENOMIC DNA]</scope>
    <source>
        <strain evidence="7">2CBH44</strain>
    </source>
</reference>